<evidence type="ECO:0000256" key="1">
    <source>
        <dbReference type="SAM" id="Phobius"/>
    </source>
</evidence>
<proteinExistence type="predicted"/>
<comment type="caution">
    <text evidence="2">The sequence shown here is derived from an EMBL/GenBank/DDBJ whole genome shotgun (WGS) entry which is preliminary data.</text>
</comment>
<dbReference type="AlphaFoldDB" id="A0A2V3IGY3"/>
<organism evidence="2 3">
    <name type="scientific">Gracilariopsis chorda</name>
    <dbReference type="NCBI Taxonomy" id="448386"/>
    <lineage>
        <taxon>Eukaryota</taxon>
        <taxon>Rhodophyta</taxon>
        <taxon>Florideophyceae</taxon>
        <taxon>Rhodymeniophycidae</taxon>
        <taxon>Gracilariales</taxon>
        <taxon>Gracilariaceae</taxon>
        <taxon>Gracilariopsis</taxon>
    </lineage>
</organism>
<dbReference type="EMBL" id="NBIV01000223">
    <property type="protein sequence ID" value="PXF41298.1"/>
    <property type="molecule type" value="Genomic_DNA"/>
</dbReference>
<name>A0A2V3IGY3_9FLOR</name>
<reference evidence="2 3" key="1">
    <citation type="journal article" date="2018" name="Mol. Biol. Evol.">
        <title>Analysis of the draft genome of the red seaweed Gracilariopsis chorda provides insights into genome size evolution in Rhodophyta.</title>
        <authorList>
            <person name="Lee J."/>
            <person name="Yang E.C."/>
            <person name="Graf L."/>
            <person name="Yang J.H."/>
            <person name="Qiu H."/>
            <person name="Zel Zion U."/>
            <person name="Chan C.X."/>
            <person name="Stephens T.G."/>
            <person name="Weber A.P.M."/>
            <person name="Boo G.H."/>
            <person name="Boo S.M."/>
            <person name="Kim K.M."/>
            <person name="Shin Y."/>
            <person name="Jung M."/>
            <person name="Lee S.J."/>
            <person name="Yim H.S."/>
            <person name="Lee J.H."/>
            <person name="Bhattacharya D."/>
            <person name="Yoon H.S."/>
        </authorList>
    </citation>
    <scope>NUCLEOTIDE SEQUENCE [LARGE SCALE GENOMIC DNA]</scope>
    <source>
        <strain evidence="2 3">SKKU-2015</strain>
        <tissue evidence="2">Whole body</tissue>
    </source>
</reference>
<evidence type="ECO:0000313" key="3">
    <source>
        <dbReference type="Proteomes" id="UP000247409"/>
    </source>
</evidence>
<accession>A0A2V3IGY3</accession>
<keyword evidence="1" id="KW-0812">Transmembrane</keyword>
<sequence length="82" mass="8673">MATMLQASARQLSRVGTRAFRATPAAQGAGGYDYLHAPYMYQLRFKPAPKFLTAVLIGGGVATGAGIPLFAVWFGQKKAGII</sequence>
<gene>
    <name evidence="2" type="ORF">BWQ96_08973</name>
</gene>
<evidence type="ECO:0000313" key="2">
    <source>
        <dbReference type="EMBL" id="PXF41298.1"/>
    </source>
</evidence>
<dbReference type="OrthoDB" id="521730at2759"/>
<keyword evidence="3" id="KW-1185">Reference proteome</keyword>
<protein>
    <submittedName>
        <fullName evidence="2">Uncharacterized protein</fullName>
    </submittedName>
</protein>
<feature type="transmembrane region" description="Helical" evidence="1">
    <location>
        <begin position="51"/>
        <end position="74"/>
    </location>
</feature>
<dbReference type="Proteomes" id="UP000247409">
    <property type="component" value="Unassembled WGS sequence"/>
</dbReference>
<keyword evidence="1" id="KW-1133">Transmembrane helix</keyword>
<keyword evidence="1" id="KW-0472">Membrane</keyword>